<dbReference type="SMART" id="SM00798">
    <property type="entry name" value="AICARFT_IMPCHas"/>
    <property type="match status" value="1"/>
</dbReference>
<comment type="similarity">
    <text evidence="4">Belongs to the PurH family.</text>
</comment>
<evidence type="ECO:0000256" key="10">
    <source>
        <dbReference type="SAM" id="MobiDB-lite"/>
    </source>
</evidence>
<sequence length="1291" mass="137572">MPQKRTRTTGQAVAVLVLSLVLVPNATHAQTTATKSTSSDSTAAPTSTPTTAASPSDAVSAPTAFLGVASVLGDGKVFYQGGQLNTATVQYSSELMALDVTQKWTISDPVWINLTMPTSGHGGPAVSGHSAAISTDLSTLYLTAPTGNSSDPFFYEYNINAGTWSTDNAPAAQAVAWSTRKAAKLLTDTSTGALWYIGGNSGGTETNEIDKFLGGSWNANIPTTSSGGDAGSAAVMNKFSSGTAHIVGTKIFIFGGFSSSTGSRSYQSFQSVPWIDISTATPTIGTMLTLGQVPPPRQDHCSVLTASKKVIIFGGYDANARSTFSDLWSLDLVTLTWQQITPVNPARPRFAHTCDLIGANMVVFGGRATSINSTSDTGYQKDIQVYDVMAATWLDNYAPKKDTTPISKPLPGGVGSGSSGRLSTGALAGIIIAAVVLIVCVIGAAIYRKRQKSIEIIEDEMEKEAYLASLGADGDGDSSRGDHQRRDAYRKHKNNPYAASAATTSPRSGSRKRLTQEVAYSPDISHYGVESVSPKSTRRDYDQHELSYTGPSEIPGNVQYLMQQLPDGTIAVQPVYLDHQSIPLQHSPNMVYSETGSLSGFLGTPRASPAIRTTGIKSTGQSMPSAGYFAPPPPAHSNGSASPAMMSAGFVPPLSESSTGNGHNTTLPAAAHDPFASPVLTPSQAQWLSSSPSSPRSQFVHVASQLTAILSVYDKTGLIDFAKELVALNVRILASGGTSKAIAAAGLPVEDVSAITKAPEILGGRVKTLHPAVHGGILARDIPSDEADLAAQAIEKVDIVACNLYPFKETVAKAGVTIPEAVEEIDIGGVTLLRAAAKNHIRVSILSDPKDYATVIAQLKEHNKVSDETRQLLALKAFNQTSEYDEAISNYLRQQYAAGTQQLTLRYGANPHQKPAQVFVKQGNLPITVLSGSPGYINLLDALNAWPLVKELTQALGLPAAASFKHVSPAGAAVAVPLSDVEKKVYHVDDLKLPLSPVASAYARARGADRMSSFGDWIAISSTVDLVTAKIISREVSDGIIAPAYDADALELLRKKKGGKYTVLQMDPNYEPQELESRQVYGLTMQQKRNDVKIDASLFKNLVTKNKDLPESAIRDLIVATIALKYTQSNSVCYAKNGMVVGLGAGQQSRIHCTRLAGDKADNWWMRHHPKILNFDFKKETKRADKSNAIDLYVLDKIGKGEERAAWEAQFETVPEALSTEERETHMQALTDVVVSSDAFFPFTDNVQRAHQSGVKYIAAPSGSIQDDLVIAAADSHDIVVAHTSLRLFHH</sequence>
<evidence type="ECO:0000256" key="7">
    <source>
        <dbReference type="ARBA" id="ARBA00022755"/>
    </source>
</evidence>
<dbReference type="InterPro" id="IPR024050">
    <property type="entry name" value="AICAR_Tfase_insert_dom_sf"/>
</dbReference>
<dbReference type="SUPFAM" id="SSF52335">
    <property type="entry name" value="Methylglyoxal synthase-like"/>
    <property type="match status" value="1"/>
</dbReference>
<dbReference type="InterPro" id="IPR002695">
    <property type="entry name" value="PurH-like"/>
</dbReference>
<dbReference type="HAMAP" id="MF_00139">
    <property type="entry name" value="PurH"/>
    <property type="match status" value="1"/>
</dbReference>
<dbReference type="Proteomes" id="UP000738325">
    <property type="component" value="Unassembled WGS sequence"/>
</dbReference>
<dbReference type="Pfam" id="PF01808">
    <property type="entry name" value="AICARFT_IMPCHas"/>
    <property type="match status" value="1"/>
</dbReference>
<dbReference type="Gene3D" id="3.40.140.20">
    <property type="match status" value="2"/>
</dbReference>
<comment type="pathway">
    <text evidence="3">Purine metabolism; IMP biosynthesis via de novo pathway; 5-formamido-1-(5-phospho-D-ribosyl)imidazole-4-carboxamide from 5-amino-1-(5-phospho-D-ribosyl)imidazole-4-carboxamide (10-formyl THF route): step 1/1.</text>
</comment>
<evidence type="ECO:0000256" key="6">
    <source>
        <dbReference type="ARBA" id="ARBA00022679"/>
    </source>
</evidence>
<dbReference type="PANTHER" id="PTHR11692">
    <property type="entry name" value="BIFUNCTIONAL PURINE BIOSYNTHESIS PROTEIN PURH"/>
    <property type="match status" value="1"/>
</dbReference>
<dbReference type="InterPro" id="IPR036914">
    <property type="entry name" value="MGS-like_dom_sf"/>
</dbReference>
<feature type="chain" id="PRO_5040124677" description="MGS-like domain-containing protein" evidence="12">
    <location>
        <begin position="30"/>
        <end position="1291"/>
    </location>
</feature>
<dbReference type="Gene3D" id="3.40.50.1380">
    <property type="entry name" value="Methylglyoxal synthase-like domain"/>
    <property type="match status" value="1"/>
</dbReference>
<dbReference type="InterPro" id="IPR015915">
    <property type="entry name" value="Kelch-typ_b-propeller"/>
</dbReference>
<proteinExistence type="inferred from homology"/>
<keyword evidence="8" id="KW-0378">Hydrolase</keyword>
<dbReference type="InterPro" id="IPR011607">
    <property type="entry name" value="MGS-like_dom"/>
</dbReference>
<keyword evidence="7" id="KW-0658">Purine biosynthesis</keyword>
<dbReference type="FunFam" id="3.40.50.1380:FF:000003">
    <property type="entry name" value="Bifunctional purine biosynthesis protein"/>
    <property type="match status" value="1"/>
</dbReference>
<protein>
    <recommendedName>
        <fullName evidence="13">MGS-like domain-containing protein</fullName>
    </recommendedName>
</protein>
<dbReference type="GO" id="GO:0004643">
    <property type="term" value="F:phosphoribosylaminoimidazolecarboxamide formyltransferase activity"/>
    <property type="evidence" value="ECO:0007669"/>
    <property type="project" value="InterPro"/>
</dbReference>
<dbReference type="GO" id="GO:0006189">
    <property type="term" value="P:'de novo' IMP biosynthetic process"/>
    <property type="evidence" value="ECO:0007669"/>
    <property type="project" value="TreeGrafter"/>
</dbReference>
<dbReference type="GO" id="GO:0005829">
    <property type="term" value="C:cytosol"/>
    <property type="evidence" value="ECO:0007669"/>
    <property type="project" value="UniProtKB-SubCell"/>
</dbReference>
<feature type="transmembrane region" description="Helical" evidence="11">
    <location>
        <begin position="426"/>
        <end position="447"/>
    </location>
</feature>
<dbReference type="SMART" id="SM00851">
    <property type="entry name" value="MGS"/>
    <property type="match status" value="1"/>
</dbReference>
<evidence type="ECO:0000256" key="11">
    <source>
        <dbReference type="SAM" id="Phobius"/>
    </source>
</evidence>
<dbReference type="FunFam" id="3.40.140.20:FF:000003">
    <property type="entry name" value="Bifunctional purine biosynthesis protein"/>
    <property type="match status" value="1"/>
</dbReference>
<comment type="subcellular location">
    <subcellularLocation>
        <location evidence="1">Cytoplasm</location>
        <location evidence="1">Cytosol</location>
    </subcellularLocation>
</comment>
<comment type="pathway">
    <text evidence="2">Purine metabolism; IMP biosynthesis via de novo pathway; IMP from 5-formamido-1-(5-phospho-D-ribosyl)imidazole-4-carboxamide: step 1/1.</text>
</comment>
<evidence type="ECO:0000256" key="12">
    <source>
        <dbReference type="SAM" id="SignalP"/>
    </source>
</evidence>
<dbReference type="CDD" id="cd01421">
    <property type="entry name" value="IMPCH"/>
    <property type="match status" value="1"/>
</dbReference>
<keyword evidence="11" id="KW-1133">Transmembrane helix</keyword>
<dbReference type="SUPFAM" id="SSF50965">
    <property type="entry name" value="Galactose oxidase, central domain"/>
    <property type="match status" value="1"/>
</dbReference>
<evidence type="ECO:0000256" key="8">
    <source>
        <dbReference type="ARBA" id="ARBA00022801"/>
    </source>
</evidence>
<keyword evidence="11" id="KW-0472">Membrane</keyword>
<keyword evidence="5" id="KW-0963">Cytoplasm</keyword>
<accession>A0A9P6RTX7</accession>
<dbReference type="EMBL" id="JAAAIP010000026">
    <property type="protein sequence ID" value="KAG0328893.1"/>
    <property type="molecule type" value="Genomic_DNA"/>
</dbReference>
<evidence type="ECO:0000256" key="2">
    <source>
        <dbReference type="ARBA" id="ARBA00004844"/>
    </source>
</evidence>
<dbReference type="PANTHER" id="PTHR11692:SF0">
    <property type="entry name" value="BIFUNCTIONAL PURINE BIOSYNTHESIS PROTEIN ATIC"/>
    <property type="match status" value="1"/>
</dbReference>
<evidence type="ECO:0000313" key="14">
    <source>
        <dbReference type="EMBL" id="KAG0328893.1"/>
    </source>
</evidence>
<keyword evidence="12" id="KW-0732">Signal</keyword>
<feature type="region of interest" description="Disordered" evidence="10">
    <location>
        <begin position="470"/>
        <end position="550"/>
    </location>
</feature>
<feature type="signal peptide" evidence="12">
    <location>
        <begin position="1"/>
        <end position="29"/>
    </location>
</feature>
<dbReference type="Pfam" id="PF24681">
    <property type="entry name" value="Kelch_KLHDC2_KLHL20_DRC7"/>
    <property type="match status" value="1"/>
</dbReference>
<feature type="region of interest" description="Disordered" evidence="10">
    <location>
        <begin position="30"/>
        <end position="58"/>
    </location>
</feature>
<dbReference type="PROSITE" id="PS51855">
    <property type="entry name" value="MGS"/>
    <property type="match status" value="1"/>
</dbReference>
<dbReference type="InterPro" id="IPR016193">
    <property type="entry name" value="Cytidine_deaminase-like"/>
</dbReference>
<keyword evidence="11" id="KW-0812">Transmembrane</keyword>
<dbReference type="Pfam" id="PF02142">
    <property type="entry name" value="MGS"/>
    <property type="match status" value="1"/>
</dbReference>
<keyword evidence="9" id="KW-0511">Multifunctional enzyme</keyword>
<evidence type="ECO:0000256" key="9">
    <source>
        <dbReference type="ARBA" id="ARBA00023268"/>
    </source>
</evidence>
<name>A0A9P6RTX7_9FUNG</name>
<reference evidence="14" key="1">
    <citation type="journal article" date="2020" name="Fungal Divers.">
        <title>Resolving the Mortierellaceae phylogeny through synthesis of multi-gene phylogenetics and phylogenomics.</title>
        <authorList>
            <person name="Vandepol N."/>
            <person name="Liber J."/>
            <person name="Desiro A."/>
            <person name="Na H."/>
            <person name="Kennedy M."/>
            <person name="Barry K."/>
            <person name="Grigoriev I.V."/>
            <person name="Miller A.N."/>
            <person name="O'Donnell K."/>
            <person name="Stajich J.E."/>
            <person name="Bonito G."/>
        </authorList>
    </citation>
    <scope>NUCLEOTIDE SEQUENCE</scope>
    <source>
        <strain evidence="14">REB-010B</strain>
    </source>
</reference>
<keyword evidence="6" id="KW-0808">Transferase</keyword>
<evidence type="ECO:0000259" key="13">
    <source>
        <dbReference type="PROSITE" id="PS51855"/>
    </source>
</evidence>
<organism evidence="14 15">
    <name type="scientific">Dissophora globulifera</name>
    <dbReference type="NCBI Taxonomy" id="979702"/>
    <lineage>
        <taxon>Eukaryota</taxon>
        <taxon>Fungi</taxon>
        <taxon>Fungi incertae sedis</taxon>
        <taxon>Mucoromycota</taxon>
        <taxon>Mortierellomycotina</taxon>
        <taxon>Mortierellomycetes</taxon>
        <taxon>Mortierellales</taxon>
        <taxon>Mortierellaceae</taxon>
        <taxon>Dissophora</taxon>
    </lineage>
</organism>
<dbReference type="SUPFAM" id="SSF53927">
    <property type="entry name" value="Cytidine deaminase-like"/>
    <property type="match status" value="1"/>
</dbReference>
<dbReference type="GO" id="GO:0003937">
    <property type="term" value="F:IMP cyclohydrolase activity"/>
    <property type="evidence" value="ECO:0007669"/>
    <property type="project" value="InterPro"/>
</dbReference>
<evidence type="ECO:0000313" key="15">
    <source>
        <dbReference type="Proteomes" id="UP000738325"/>
    </source>
</evidence>
<evidence type="ECO:0000256" key="1">
    <source>
        <dbReference type="ARBA" id="ARBA00004514"/>
    </source>
</evidence>
<comment type="caution">
    <text evidence="14">The sequence shown here is derived from an EMBL/GenBank/DDBJ whole genome shotgun (WGS) entry which is preliminary data.</text>
</comment>
<evidence type="ECO:0000256" key="5">
    <source>
        <dbReference type="ARBA" id="ARBA00022490"/>
    </source>
</evidence>
<keyword evidence="15" id="KW-1185">Reference proteome</keyword>
<evidence type="ECO:0000256" key="4">
    <source>
        <dbReference type="ARBA" id="ARBA00007667"/>
    </source>
</evidence>
<dbReference type="Gene3D" id="2.120.10.80">
    <property type="entry name" value="Kelch-type beta propeller"/>
    <property type="match status" value="1"/>
</dbReference>
<dbReference type="NCBIfam" id="NF005492">
    <property type="entry name" value="PRK07106.1"/>
    <property type="match status" value="1"/>
</dbReference>
<dbReference type="NCBIfam" id="TIGR00355">
    <property type="entry name" value="purH"/>
    <property type="match status" value="1"/>
</dbReference>
<feature type="compositionally biased region" description="Basic and acidic residues" evidence="10">
    <location>
        <begin position="477"/>
        <end position="487"/>
    </location>
</feature>
<feature type="domain" description="MGS-like" evidence="13">
    <location>
        <begin position="700"/>
        <end position="847"/>
    </location>
</feature>
<dbReference type="Gene3D" id="1.10.287.440">
    <property type="match status" value="1"/>
</dbReference>
<dbReference type="OrthoDB" id="6017153at2759"/>
<dbReference type="InterPro" id="IPR011043">
    <property type="entry name" value="Gal_Oxase/kelch_b-propeller"/>
</dbReference>
<dbReference type="InterPro" id="IPR024051">
    <property type="entry name" value="AICAR_Tfase_dup_dom_sf"/>
</dbReference>
<evidence type="ECO:0000256" key="3">
    <source>
        <dbReference type="ARBA" id="ARBA00004954"/>
    </source>
</evidence>
<gene>
    <name evidence="14" type="ORF">BGZ99_004205</name>
</gene>